<keyword evidence="3 5" id="KW-0067">ATP-binding</keyword>
<comment type="similarity">
    <text evidence="1 5">Belongs to the CoaE family.</text>
</comment>
<dbReference type="EMBL" id="AHTH01000017">
    <property type="protein sequence ID" value="EHR41337.1"/>
    <property type="molecule type" value="Genomic_DNA"/>
</dbReference>
<evidence type="ECO:0000256" key="4">
    <source>
        <dbReference type="ARBA" id="ARBA00022993"/>
    </source>
</evidence>
<evidence type="ECO:0000313" key="8">
    <source>
        <dbReference type="Proteomes" id="UP000012046"/>
    </source>
</evidence>
<comment type="subcellular location">
    <subcellularLocation>
        <location evidence="5">Cytoplasm</location>
    </subcellularLocation>
</comment>
<dbReference type="Proteomes" id="UP000012046">
    <property type="component" value="Unassembled WGS sequence"/>
</dbReference>
<keyword evidence="8" id="KW-1185">Reference proteome</keyword>
<dbReference type="GO" id="GO:0015937">
    <property type="term" value="P:coenzyme A biosynthetic process"/>
    <property type="evidence" value="ECO:0007669"/>
    <property type="project" value="UniProtKB-UniRule"/>
</dbReference>
<reference evidence="7 8" key="1">
    <citation type="journal article" date="2012" name="J. Bacteriol.">
        <title>Genome Sequence of Extracellular-Protease-Producing Alishewanella jeotgali Isolated from Traditional Korean Fermented Seafood.</title>
        <authorList>
            <person name="Jung J."/>
            <person name="Chun J."/>
            <person name="Park W."/>
        </authorList>
    </citation>
    <scope>NUCLEOTIDE SEQUENCE [LARGE SCALE GENOMIC DNA]</scope>
    <source>
        <strain evidence="7 8">KCTC 22429</strain>
    </source>
</reference>
<dbReference type="RefSeq" id="WP_008950261.1">
    <property type="nucleotide sequence ID" value="NZ_AHTH01000017.1"/>
</dbReference>
<comment type="function">
    <text evidence="5">Catalyzes the phosphorylation of the 3'-hydroxyl group of dephosphocoenzyme A to form coenzyme A.</text>
</comment>
<dbReference type="UniPathway" id="UPA00241">
    <property type="reaction ID" value="UER00356"/>
</dbReference>
<evidence type="ECO:0000256" key="5">
    <source>
        <dbReference type="HAMAP-Rule" id="MF_00376"/>
    </source>
</evidence>
<feature type="binding site" evidence="5">
    <location>
        <begin position="17"/>
        <end position="22"/>
    </location>
    <ligand>
        <name>ATP</name>
        <dbReference type="ChEBI" id="CHEBI:30616"/>
    </ligand>
</feature>
<dbReference type="Pfam" id="PF01121">
    <property type="entry name" value="CoaE"/>
    <property type="match status" value="1"/>
</dbReference>
<dbReference type="CDD" id="cd02022">
    <property type="entry name" value="DPCK"/>
    <property type="match status" value="1"/>
</dbReference>
<evidence type="ECO:0000313" key="7">
    <source>
        <dbReference type="EMBL" id="EHR41337.1"/>
    </source>
</evidence>
<evidence type="ECO:0000256" key="6">
    <source>
        <dbReference type="NCBIfam" id="TIGR00152"/>
    </source>
</evidence>
<dbReference type="EC" id="2.7.1.24" evidence="5 6"/>
<comment type="catalytic activity">
    <reaction evidence="5">
        <text>3'-dephospho-CoA + ATP = ADP + CoA + H(+)</text>
        <dbReference type="Rhea" id="RHEA:18245"/>
        <dbReference type="ChEBI" id="CHEBI:15378"/>
        <dbReference type="ChEBI" id="CHEBI:30616"/>
        <dbReference type="ChEBI" id="CHEBI:57287"/>
        <dbReference type="ChEBI" id="CHEBI:57328"/>
        <dbReference type="ChEBI" id="CHEBI:456216"/>
        <dbReference type="EC" id="2.7.1.24"/>
    </reaction>
</comment>
<dbReference type="PROSITE" id="PS51219">
    <property type="entry name" value="DPCK"/>
    <property type="match status" value="1"/>
</dbReference>
<dbReference type="SUPFAM" id="SSF52540">
    <property type="entry name" value="P-loop containing nucleoside triphosphate hydrolases"/>
    <property type="match status" value="1"/>
</dbReference>
<dbReference type="STRING" id="1129374.AJE_06941"/>
<dbReference type="PATRIC" id="fig|1129374.4.peg.1386"/>
<dbReference type="InterPro" id="IPR001977">
    <property type="entry name" value="Depp_CoAkinase"/>
</dbReference>
<dbReference type="eggNOG" id="COG0237">
    <property type="taxonomic scope" value="Bacteria"/>
</dbReference>
<comment type="pathway">
    <text evidence="5">Cofactor biosynthesis; coenzyme A biosynthesis; CoA from (R)-pantothenate: step 5/5.</text>
</comment>
<keyword evidence="5" id="KW-0808">Transferase</keyword>
<dbReference type="Gene3D" id="3.40.50.300">
    <property type="entry name" value="P-loop containing nucleotide triphosphate hydrolases"/>
    <property type="match status" value="1"/>
</dbReference>
<dbReference type="NCBIfam" id="TIGR00152">
    <property type="entry name" value="dephospho-CoA kinase"/>
    <property type="match status" value="1"/>
</dbReference>
<evidence type="ECO:0000256" key="1">
    <source>
        <dbReference type="ARBA" id="ARBA00009018"/>
    </source>
</evidence>
<protein>
    <recommendedName>
        <fullName evidence="5 6">Dephospho-CoA kinase</fullName>
        <ecNumber evidence="5 6">2.7.1.24</ecNumber>
    </recommendedName>
    <alternativeName>
        <fullName evidence="5">Dephosphocoenzyme A kinase</fullName>
    </alternativeName>
</protein>
<proteinExistence type="inferred from homology"/>
<keyword evidence="5 7" id="KW-0418">Kinase</keyword>
<dbReference type="GO" id="GO:0004140">
    <property type="term" value="F:dephospho-CoA kinase activity"/>
    <property type="evidence" value="ECO:0007669"/>
    <property type="project" value="UniProtKB-UniRule"/>
</dbReference>
<dbReference type="InterPro" id="IPR027417">
    <property type="entry name" value="P-loop_NTPase"/>
</dbReference>
<dbReference type="PANTHER" id="PTHR10695:SF46">
    <property type="entry name" value="BIFUNCTIONAL COENZYME A SYNTHASE-RELATED"/>
    <property type="match status" value="1"/>
</dbReference>
<keyword evidence="5" id="KW-0963">Cytoplasm</keyword>
<evidence type="ECO:0000256" key="2">
    <source>
        <dbReference type="ARBA" id="ARBA00022741"/>
    </source>
</evidence>
<organism evidence="7 8">
    <name type="scientific">Alishewanella jeotgali KCTC 22429</name>
    <dbReference type="NCBI Taxonomy" id="1129374"/>
    <lineage>
        <taxon>Bacteria</taxon>
        <taxon>Pseudomonadati</taxon>
        <taxon>Pseudomonadota</taxon>
        <taxon>Gammaproteobacteria</taxon>
        <taxon>Alteromonadales</taxon>
        <taxon>Alteromonadaceae</taxon>
        <taxon>Alishewanella</taxon>
    </lineage>
</organism>
<evidence type="ECO:0000256" key="3">
    <source>
        <dbReference type="ARBA" id="ARBA00022840"/>
    </source>
</evidence>
<dbReference type="PANTHER" id="PTHR10695">
    <property type="entry name" value="DEPHOSPHO-COA KINASE-RELATED"/>
    <property type="match status" value="1"/>
</dbReference>
<dbReference type="AlphaFoldDB" id="H3ZDG3"/>
<dbReference type="GO" id="GO:0005737">
    <property type="term" value="C:cytoplasm"/>
    <property type="evidence" value="ECO:0007669"/>
    <property type="project" value="UniProtKB-SubCell"/>
</dbReference>
<comment type="caution">
    <text evidence="7">The sequence shown here is derived from an EMBL/GenBank/DDBJ whole genome shotgun (WGS) entry which is preliminary data.</text>
</comment>
<accession>H3ZDG3</accession>
<sequence>MSTLTGKLLIGLTGGIGSGKSTVAEQFRVLGAGYVDADIVAREIVAPGTPALAAISEHFGAELLQADGSLNRAALRQRIFSDQTAKLWLEQLLHPAIREQLFAQLTALPTPYALLVAPLLLENGLDTFCDRVLLVDVSEQTQLKRTIARDQNNAEQVKAIMAAQLGRQQKLARADDIIDNNGSLSQLTEQIAHLHEKYLELSREIRLKEQ</sequence>
<dbReference type="GO" id="GO:0005524">
    <property type="term" value="F:ATP binding"/>
    <property type="evidence" value="ECO:0007669"/>
    <property type="project" value="UniProtKB-UniRule"/>
</dbReference>
<keyword evidence="4 5" id="KW-0173">Coenzyme A biosynthesis</keyword>
<keyword evidence="2 5" id="KW-0547">Nucleotide-binding</keyword>
<name>H3ZDG3_9ALTE</name>
<gene>
    <name evidence="5" type="primary">coaE</name>
    <name evidence="7" type="ORF">AJE_06941</name>
</gene>
<dbReference type="HAMAP" id="MF_00376">
    <property type="entry name" value="Dephospho_CoA_kinase"/>
    <property type="match status" value="1"/>
</dbReference>